<protein>
    <submittedName>
        <fullName evidence="1">Beige/beach protein-related</fullName>
    </submittedName>
</protein>
<proteinExistence type="predicted"/>
<evidence type="ECO:0000313" key="1">
    <source>
        <dbReference type="EMBL" id="TNN09811.1"/>
    </source>
</evidence>
<organism evidence="1 2">
    <name type="scientific">Schistosoma japonicum</name>
    <name type="common">Blood fluke</name>
    <dbReference type="NCBI Taxonomy" id="6182"/>
    <lineage>
        <taxon>Eukaryota</taxon>
        <taxon>Metazoa</taxon>
        <taxon>Spiralia</taxon>
        <taxon>Lophotrochozoa</taxon>
        <taxon>Platyhelminthes</taxon>
        <taxon>Trematoda</taxon>
        <taxon>Digenea</taxon>
        <taxon>Strigeidida</taxon>
        <taxon>Schistosomatoidea</taxon>
        <taxon>Schistosomatidae</taxon>
        <taxon>Schistosoma</taxon>
    </lineage>
</organism>
<gene>
    <name evidence="1" type="ORF">EWB00_005945</name>
</gene>
<dbReference type="STRING" id="6182.A0A4Z2CZW3"/>
<dbReference type="Proteomes" id="UP000311919">
    <property type="component" value="Unassembled WGS sequence"/>
</dbReference>
<dbReference type="EMBL" id="SKCS01000389">
    <property type="protein sequence ID" value="TNN09811.1"/>
    <property type="molecule type" value="Genomic_DNA"/>
</dbReference>
<comment type="caution">
    <text evidence="1">The sequence shown here is derived from an EMBL/GenBank/DDBJ whole genome shotgun (WGS) entry which is preliminary data.</text>
</comment>
<evidence type="ECO:0000313" key="2">
    <source>
        <dbReference type="Proteomes" id="UP000311919"/>
    </source>
</evidence>
<reference evidence="1 2" key="1">
    <citation type="submission" date="2019-03" db="EMBL/GenBank/DDBJ databases">
        <title>An improved genome assembly of the fluke Schistosoma japonicum.</title>
        <authorList>
            <person name="Hu W."/>
            <person name="Luo F."/>
            <person name="Yin M."/>
            <person name="Mo X."/>
            <person name="Sun C."/>
            <person name="Wu Q."/>
            <person name="Zhu B."/>
            <person name="Xiang M."/>
            <person name="Wang J."/>
            <person name="Wang Y."/>
            <person name="Zhang T."/>
            <person name="Xu B."/>
            <person name="Zheng H."/>
            <person name="Feng Z."/>
        </authorList>
    </citation>
    <scope>NUCLEOTIDE SEQUENCE [LARGE SCALE GENOMIC DNA]</scope>
    <source>
        <strain evidence="1">HuSjv2</strain>
        <tissue evidence="1">Worms</tissue>
    </source>
</reference>
<sequence>MWSRLEELHMSMDEMREMEEISENSNDHSKDIIVNIDQNDIIGSIPFEIYTSNVYNERDSLRIVTTTAANVRNVMNRTGSKYRSLFLCLTPIIFKIFNDHSKSLELDKWTPNLPELKSDFFEKFKIYRAIPHGEWQVFLNNQLQPAVESYTSRYIVSAASSQSLHHNMSFKLHSFLSPDTSDHLDNMSSNLSICSTNCEDLAQHSLSRTRSQNLYFNSHMDASAKRDGLSLSDLVHLRMQPVSVGSYNCGQTLATISVCKFFHHPLQTSSRNKLLMIPKRLSAETIIRIHNFNQTFVRKKNDFQ</sequence>
<dbReference type="AlphaFoldDB" id="A0A4Z2CZW3"/>
<dbReference type="Pfam" id="PF16057">
    <property type="entry name" value="DUF4800"/>
    <property type="match status" value="1"/>
</dbReference>
<accession>A0A4Z2CZW3</accession>
<feature type="non-terminal residue" evidence="1">
    <location>
        <position position="304"/>
    </location>
</feature>
<name>A0A4Z2CZW3_SCHJA</name>
<dbReference type="OrthoDB" id="6325544at2759"/>
<keyword evidence="2" id="KW-1185">Reference proteome</keyword>